<organism evidence="2 3">
    <name type="scientific">Funneliformis caledonium</name>
    <dbReference type="NCBI Taxonomy" id="1117310"/>
    <lineage>
        <taxon>Eukaryota</taxon>
        <taxon>Fungi</taxon>
        <taxon>Fungi incertae sedis</taxon>
        <taxon>Mucoromycota</taxon>
        <taxon>Glomeromycotina</taxon>
        <taxon>Glomeromycetes</taxon>
        <taxon>Glomerales</taxon>
        <taxon>Glomeraceae</taxon>
        <taxon>Funneliformis</taxon>
    </lineage>
</organism>
<evidence type="ECO:0000313" key="2">
    <source>
        <dbReference type="EMBL" id="CAG8476950.1"/>
    </source>
</evidence>
<comment type="caution">
    <text evidence="2">The sequence shown here is derived from an EMBL/GenBank/DDBJ whole genome shotgun (WGS) entry which is preliminary data.</text>
</comment>
<keyword evidence="1" id="KW-0732">Signal</keyword>
<sequence>MKYSTIFFFINFFVLIHIVKATRVRIHSNIYTDTSCRGDVSNFKGHVWYDTGYVHCNNNCTLMDTSNAPNELFEVHVRVYKTDQWRNSDHDVCYGVNGYESNWTLDDMDCSQFPDAPACES</sequence>
<feature type="chain" id="PRO_5040320299" evidence="1">
    <location>
        <begin position="22"/>
        <end position="121"/>
    </location>
</feature>
<evidence type="ECO:0000256" key="1">
    <source>
        <dbReference type="SAM" id="SignalP"/>
    </source>
</evidence>
<proteinExistence type="predicted"/>
<dbReference type="Proteomes" id="UP000789570">
    <property type="component" value="Unassembled WGS sequence"/>
</dbReference>
<feature type="signal peptide" evidence="1">
    <location>
        <begin position="1"/>
        <end position="21"/>
    </location>
</feature>
<reference evidence="2" key="1">
    <citation type="submission" date="2021-06" db="EMBL/GenBank/DDBJ databases">
        <authorList>
            <person name="Kallberg Y."/>
            <person name="Tangrot J."/>
            <person name="Rosling A."/>
        </authorList>
    </citation>
    <scope>NUCLEOTIDE SEQUENCE</scope>
    <source>
        <strain evidence="2">UK204</strain>
    </source>
</reference>
<protein>
    <submittedName>
        <fullName evidence="2">16761_t:CDS:1</fullName>
    </submittedName>
</protein>
<name>A0A9N8W7H3_9GLOM</name>
<dbReference type="AlphaFoldDB" id="A0A9N8W7H3"/>
<dbReference type="EMBL" id="CAJVPQ010000385">
    <property type="protein sequence ID" value="CAG8476950.1"/>
    <property type="molecule type" value="Genomic_DNA"/>
</dbReference>
<accession>A0A9N8W7H3</accession>
<keyword evidence="3" id="KW-1185">Reference proteome</keyword>
<gene>
    <name evidence="2" type="ORF">FCALED_LOCUS2512</name>
</gene>
<evidence type="ECO:0000313" key="3">
    <source>
        <dbReference type="Proteomes" id="UP000789570"/>
    </source>
</evidence>